<dbReference type="Pfam" id="PF00001">
    <property type="entry name" value="7tm_1"/>
    <property type="match status" value="1"/>
</dbReference>
<dbReference type="PANTHER" id="PTHR24243">
    <property type="entry name" value="G-PROTEIN COUPLED RECEPTOR"/>
    <property type="match status" value="1"/>
</dbReference>
<dbReference type="InterPro" id="IPR000276">
    <property type="entry name" value="GPCR_Rhodpsn"/>
</dbReference>
<evidence type="ECO:0000256" key="5">
    <source>
        <dbReference type="ARBA" id="ARBA00023136"/>
    </source>
</evidence>
<dbReference type="OrthoDB" id="10011551at2759"/>
<feature type="transmembrane region" description="Helical" evidence="9">
    <location>
        <begin position="43"/>
        <end position="64"/>
    </location>
</feature>
<dbReference type="GO" id="GO:0004930">
    <property type="term" value="F:G protein-coupled receptor activity"/>
    <property type="evidence" value="ECO:0007669"/>
    <property type="project" value="UniProtKB-KW"/>
</dbReference>
<protein>
    <recommendedName>
        <fullName evidence="10">G-protein coupled receptors family 1 profile domain-containing protein</fullName>
    </recommendedName>
</protein>
<dbReference type="SUPFAM" id="SSF81321">
    <property type="entry name" value="Family A G protein-coupled receptor-like"/>
    <property type="match status" value="1"/>
</dbReference>
<dbReference type="CDD" id="cd00637">
    <property type="entry name" value="7tm_classA_rhodopsin-like"/>
    <property type="match status" value="1"/>
</dbReference>
<feature type="transmembrane region" description="Helical" evidence="9">
    <location>
        <begin position="89"/>
        <end position="107"/>
    </location>
</feature>
<evidence type="ECO:0000256" key="9">
    <source>
        <dbReference type="SAM" id="Phobius"/>
    </source>
</evidence>
<feature type="domain" description="G-protein coupled receptors family 1 profile" evidence="10">
    <location>
        <begin position="25"/>
        <end position="273"/>
    </location>
</feature>
<keyword evidence="7 8" id="KW-0807">Transducer</keyword>
<dbReference type="PANTHER" id="PTHR24243:SF224">
    <property type="entry name" value="G-PROTEIN COUPLED RECEPTOR 19-RELATED"/>
    <property type="match status" value="1"/>
</dbReference>
<feature type="transmembrane region" description="Helical" evidence="9">
    <location>
        <begin position="13"/>
        <end position="34"/>
    </location>
</feature>
<evidence type="ECO:0000313" key="12">
    <source>
        <dbReference type="Proteomes" id="UP000887567"/>
    </source>
</evidence>
<comment type="subcellular location">
    <subcellularLocation>
        <location evidence="1">Membrane</location>
        <topology evidence="1">Multi-pass membrane protein</topology>
    </subcellularLocation>
</comment>
<evidence type="ECO:0000256" key="6">
    <source>
        <dbReference type="ARBA" id="ARBA00023170"/>
    </source>
</evidence>
<name>A0A913Y9J7_EXADI</name>
<keyword evidence="6 8" id="KW-0675">Receptor</keyword>
<keyword evidence="12" id="KW-1185">Reference proteome</keyword>
<evidence type="ECO:0000259" key="10">
    <source>
        <dbReference type="PROSITE" id="PS50262"/>
    </source>
</evidence>
<evidence type="ECO:0000256" key="2">
    <source>
        <dbReference type="ARBA" id="ARBA00022692"/>
    </source>
</evidence>
<organism evidence="11 12">
    <name type="scientific">Exaiptasia diaphana</name>
    <name type="common">Tropical sea anemone</name>
    <name type="synonym">Aiptasia pulchella</name>
    <dbReference type="NCBI Taxonomy" id="2652724"/>
    <lineage>
        <taxon>Eukaryota</taxon>
        <taxon>Metazoa</taxon>
        <taxon>Cnidaria</taxon>
        <taxon>Anthozoa</taxon>
        <taxon>Hexacorallia</taxon>
        <taxon>Actiniaria</taxon>
        <taxon>Aiptasiidae</taxon>
        <taxon>Exaiptasia</taxon>
    </lineage>
</organism>
<keyword evidence="3 9" id="KW-1133">Transmembrane helix</keyword>
<dbReference type="Proteomes" id="UP000887567">
    <property type="component" value="Unplaced"/>
</dbReference>
<feature type="transmembrane region" description="Helical" evidence="9">
    <location>
        <begin position="257"/>
        <end position="275"/>
    </location>
</feature>
<accession>A0A913Y9J7</accession>
<proteinExistence type="inferred from homology"/>
<dbReference type="PROSITE" id="PS50262">
    <property type="entry name" value="G_PROTEIN_RECEP_F1_2"/>
    <property type="match status" value="1"/>
</dbReference>
<dbReference type="RefSeq" id="XP_020917282.1">
    <property type="nucleotide sequence ID" value="XM_021061623.2"/>
</dbReference>
<dbReference type="PRINTS" id="PR00237">
    <property type="entry name" value="GPCRRHODOPSN"/>
</dbReference>
<dbReference type="Gene3D" id="1.20.1070.10">
    <property type="entry name" value="Rhodopsin 7-helix transmembrane proteins"/>
    <property type="match status" value="1"/>
</dbReference>
<dbReference type="InterPro" id="IPR017452">
    <property type="entry name" value="GPCR_Rhodpsn_7TM"/>
</dbReference>
<dbReference type="GeneID" id="110254612"/>
<evidence type="ECO:0000313" key="11">
    <source>
        <dbReference type="EnsemblMetazoa" id="XP_020917282.1"/>
    </source>
</evidence>
<dbReference type="KEGG" id="epa:110254612"/>
<keyword evidence="2 8" id="KW-0812">Transmembrane</keyword>
<evidence type="ECO:0000256" key="4">
    <source>
        <dbReference type="ARBA" id="ARBA00023040"/>
    </source>
</evidence>
<evidence type="ECO:0000256" key="3">
    <source>
        <dbReference type="ARBA" id="ARBA00022989"/>
    </source>
</evidence>
<feature type="transmembrane region" description="Helical" evidence="9">
    <location>
        <begin position="217"/>
        <end position="237"/>
    </location>
</feature>
<evidence type="ECO:0000256" key="7">
    <source>
        <dbReference type="ARBA" id="ARBA00023224"/>
    </source>
</evidence>
<dbReference type="AlphaFoldDB" id="A0A913Y9J7"/>
<sequence>MSIEFNPELFLDVVFSLLLVLNIAGNYLVIYIIYKKQRTSTDYLLLNLALSDMLFGVLIVPKFFKNTIIKRTDNIFENVWMCLLFKKGTLPYTAILSCISTMMAVTLERYFAICHPHSFKKWFSTRRVKMAIVICWLLAIAYYIPYYIKAKCRDVDYEIAQVYSLLSMILAVLELVFLIILSTKIYVSLWLKPTGIHPSASQRELEERKLKKKVTRCVLAVVGSFVLSYIPFFTIQALSKYHILSDNNLFGFSPKKLIDLFLAINAAVDPYLYAFQNTRLRGFLRKLLLCGKTANGQQE</sequence>
<reference evidence="11" key="1">
    <citation type="submission" date="2022-11" db="UniProtKB">
        <authorList>
            <consortium name="EnsemblMetazoa"/>
        </authorList>
    </citation>
    <scope>IDENTIFICATION</scope>
</reference>
<feature type="transmembrane region" description="Helical" evidence="9">
    <location>
        <begin position="128"/>
        <end position="148"/>
    </location>
</feature>
<dbReference type="EnsemblMetazoa" id="XM_021061623.2">
    <property type="protein sequence ID" value="XP_020917282.1"/>
    <property type="gene ID" value="LOC110254612"/>
</dbReference>
<comment type="similarity">
    <text evidence="8">Belongs to the G-protein coupled receptor 1 family.</text>
</comment>
<dbReference type="GO" id="GO:0005886">
    <property type="term" value="C:plasma membrane"/>
    <property type="evidence" value="ECO:0007669"/>
    <property type="project" value="TreeGrafter"/>
</dbReference>
<evidence type="ECO:0000256" key="8">
    <source>
        <dbReference type="RuleBase" id="RU000688"/>
    </source>
</evidence>
<dbReference type="PROSITE" id="PS00237">
    <property type="entry name" value="G_PROTEIN_RECEP_F1_1"/>
    <property type="match status" value="1"/>
</dbReference>
<keyword evidence="4 8" id="KW-0297">G-protein coupled receptor</keyword>
<evidence type="ECO:0000256" key="1">
    <source>
        <dbReference type="ARBA" id="ARBA00004141"/>
    </source>
</evidence>
<keyword evidence="5 9" id="KW-0472">Membrane</keyword>
<feature type="transmembrane region" description="Helical" evidence="9">
    <location>
        <begin position="160"/>
        <end position="181"/>
    </location>
</feature>